<dbReference type="AlphaFoldDB" id="A0A164RE21"/>
<dbReference type="InterPro" id="IPR038749">
    <property type="entry name" value="Sld5_GINS_A"/>
</dbReference>
<dbReference type="SUPFAM" id="SSF158573">
    <property type="entry name" value="GINS helical bundle-like"/>
    <property type="match status" value="1"/>
</dbReference>
<protein>
    <recommendedName>
        <fullName evidence="3 6">DNA replication complex GINS protein SLD5</fullName>
    </recommendedName>
</protein>
<dbReference type="Gene3D" id="3.40.5.60">
    <property type="match status" value="1"/>
</dbReference>
<evidence type="ECO:0000256" key="2">
    <source>
        <dbReference type="ARBA" id="ARBA00008187"/>
    </source>
</evidence>
<dbReference type="CDD" id="cd21692">
    <property type="entry name" value="GINS_B_Sld5"/>
    <property type="match status" value="1"/>
</dbReference>
<keyword evidence="10" id="KW-1185">Reference proteome</keyword>
<dbReference type="Pfam" id="PF05916">
    <property type="entry name" value="Sld5"/>
    <property type="match status" value="1"/>
</dbReference>
<evidence type="ECO:0000256" key="3">
    <source>
        <dbReference type="ARBA" id="ARBA00014804"/>
    </source>
</evidence>
<evidence type="ECO:0000259" key="7">
    <source>
        <dbReference type="Pfam" id="PF05916"/>
    </source>
</evidence>
<dbReference type="InterPro" id="IPR021151">
    <property type="entry name" value="GINS_A"/>
</dbReference>
<organism evidence="9 10">
    <name type="scientific">Daphnia magna</name>
    <dbReference type="NCBI Taxonomy" id="35525"/>
    <lineage>
        <taxon>Eukaryota</taxon>
        <taxon>Metazoa</taxon>
        <taxon>Ecdysozoa</taxon>
        <taxon>Arthropoda</taxon>
        <taxon>Crustacea</taxon>
        <taxon>Branchiopoda</taxon>
        <taxon>Diplostraca</taxon>
        <taxon>Cladocera</taxon>
        <taxon>Anomopoda</taxon>
        <taxon>Daphniidae</taxon>
        <taxon>Daphnia</taxon>
    </lineage>
</organism>
<dbReference type="InterPro" id="IPR031633">
    <property type="entry name" value="SLD5_C"/>
</dbReference>
<sequence>MQIEVDDKLRLFSICLSKGFHYWNLTQLSDFLGTADTISETEDAEFLSASEAVKKLEESWLNEMLAPELLSPQTELVDCLLEQTKNMEENLMAISKSDFRFALHRMEVERIRYIVTSYLRIRLEKIEKFLCYLLNNENKRQRNEPSLLTEDELKFAQELSSNTESHLKTLGLRHMPTNMRDINTQKFMIAPNRDSYVFARVKDDAPSVLVSDGTSEGEMEVELLKNSQHLLPYRSIASLVQNNVVNLM</sequence>
<evidence type="ECO:0000313" key="10">
    <source>
        <dbReference type="Proteomes" id="UP000076858"/>
    </source>
</evidence>
<dbReference type="EMBL" id="LRGB01002190">
    <property type="protein sequence ID" value="KZS08575.1"/>
    <property type="molecule type" value="Genomic_DNA"/>
</dbReference>
<evidence type="ECO:0000256" key="5">
    <source>
        <dbReference type="ARBA" id="ARBA00023242"/>
    </source>
</evidence>
<comment type="subcellular location">
    <subcellularLocation>
        <location evidence="1 6">Nucleus</location>
    </subcellularLocation>
</comment>
<dbReference type="Proteomes" id="UP000076858">
    <property type="component" value="Unassembled WGS sequence"/>
</dbReference>
<feature type="domain" description="DNA replication complex GINS protein SLD5 C-terminal" evidence="8">
    <location>
        <begin position="191"/>
        <end position="247"/>
    </location>
</feature>
<evidence type="ECO:0000256" key="6">
    <source>
        <dbReference type="PIRNR" id="PIRNR007764"/>
    </source>
</evidence>
<dbReference type="GO" id="GO:0006261">
    <property type="term" value="P:DNA-templated DNA replication"/>
    <property type="evidence" value="ECO:0007669"/>
    <property type="project" value="InterPro"/>
</dbReference>
<comment type="function">
    <text evidence="6">The GINS complex plays an essential role in the initiation of DNA replication.</text>
</comment>
<dbReference type="GO" id="GO:0000811">
    <property type="term" value="C:GINS complex"/>
    <property type="evidence" value="ECO:0007669"/>
    <property type="project" value="UniProtKB-UniRule"/>
</dbReference>
<dbReference type="FunFam" id="3.40.5.60:FF:000001">
    <property type="entry name" value="DNA replication complex GINS protein SLD5"/>
    <property type="match status" value="1"/>
</dbReference>
<dbReference type="STRING" id="35525.A0A164RE21"/>
<proteinExistence type="inferred from homology"/>
<dbReference type="PIRSF" id="PIRSF007764">
    <property type="entry name" value="Sld5"/>
    <property type="match status" value="1"/>
</dbReference>
<evidence type="ECO:0000259" key="8">
    <source>
        <dbReference type="Pfam" id="PF16922"/>
    </source>
</evidence>
<dbReference type="CDD" id="cd11711">
    <property type="entry name" value="GINS_A_Sld5"/>
    <property type="match status" value="1"/>
</dbReference>
<comment type="similarity">
    <text evidence="2 6">Belongs to the GINS4/SLD5 family.</text>
</comment>
<dbReference type="OrthoDB" id="338231at2759"/>
<dbReference type="InterPro" id="IPR008591">
    <property type="entry name" value="GINS_Sld5"/>
</dbReference>
<dbReference type="Pfam" id="PF16922">
    <property type="entry name" value="SLD5_C"/>
    <property type="match status" value="1"/>
</dbReference>
<evidence type="ECO:0000256" key="4">
    <source>
        <dbReference type="ARBA" id="ARBA00022705"/>
    </source>
</evidence>
<reference evidence="9 10" key="1">
    <citation type="submission" date="2016-03" db="EMBL/GenBank/DDBJ databases">
        <title>EvidentialGene: Evidence-directed Construction of Genes on Genomes.</title>
        <authorList>
            <person name="Gilbert D.G."/>
            <person name="Choi J.-H."/>
            <person name="Mockaitis K."/>
            <person name="Colbourne J."/>
            <person name="Pfrender M."/>
        </authorList>
    </citation>
    <scope>NUCLEOTIDE SEQUENCE [LARGE SCALE GENOMIC DNA]</scope>
    <source>
        <strain evidence="9 10">Xinb3</strain>
        <tissue evidence="9">Complete organism</tissue>
    </source>
</reference>
<dbReference type="PANTHER" id="PTHR21206:SF0">
    <property type="entry name" value="DNA REPLICATION COMPLEX GINS PROTEIN SLD5"/>
    <property type="match status" value="1"/>
</dbReference>
<name>A0A164RE21_9CRUS</name>
<feature type="domain" description="GINS subunit" evidence="7">
    <location>
        <begin position="92"/>
        <end position="170"/>
    </location>
</feature>
<accession>A0A164RE21</accession>
<dbReference type="SUPFAM" id="SSF160059">
    <property type="entry name" value="PriA/YqbF domain"/>
    <property type="match status" value="1"/>
</dbReference>
<dbReference type="GO" id="GO:0000727">
    <property type="term" value="P:double-strand break repair via break-induced replication"/>
    <property type="evidence" value="ECO:0007669"/>
    <property type="project" value="TreeGrafter"/>
</dbReference>
<evidence type="ECO:0000256" key="1">
    <source>
        <dbReference type="ARBA" id="ARBA00004123"/>
    </source>
</evidence>
<comment type="caution">
    <text evidence="9">The sequence shown here is derived from an EMBL/GenBank/DDBJ whole genome shotgun (WGS) entry which is preliminary data.</text>
</comment>
<evidence type="ECO:0000313" key="9">
    <source>
        <dbReference type="EMBL" id="KZS08575.1"/>
    </source>
</evidence>
<dbReference type="Gene3D" id="1.20.58.1030">
    <property type="match status" value="1"/>
</dbReference>
<gene>
    <name evidence="9" type="ORF">APZ42_027270</name>
</gene>
<dbReference type="InterPro" id="IPR036224">
    <property type="entry name" value="GINS_bundle-like_dom_sf"/>
</dbReference>
<keyword evidence="5 6" id="KW-0539">Nucleus</keyword>
<keyword evidence="4 6" id="KW-0235">DNA replication</keyword>
<dbReference type="PANTHER" id="PTHR21206">
    <property type="entry name" value="SLD5 PROTEIN"/>
    <property type="match status" value="1"/>
</dbReference>